<dbReference type="RefSeq" id="XP_005837585.1">
    <property type="nucleotide sequence ID" value="XM_005837528.1"/>
</dbReference>
<dbReference type="GeneID" id="17307256"/>
<keyword evidence="4" id="KW-1185">Reference proteome</keyword>
<keyword evidence="1" id="KW-0472">Membrane</keyword>
<feature type="transmembrane region" description="Helical" evidence="1">
    <location>
        <begin position="324"/>
        <end position="343"/>
    </location>
</feature>
<dbReference type="GO" id="GO:0016286">
    <property type="term" value="F:small conductance calcium-activated potassium channel activity"/>
    <property type="evidence" value="ECO:0007669"/>
    <property type="project" value="InterPro"/>
</dbReference>
<evidence type="ECO:0000256" key="1">
    <source>
        <dbReference type="SAM" id="Phobius"/>
    </source>
</evidence>
<keyword evidence="1" id="KW-1133">Transmembrane helix</keyword>
<name>L1JQY4_GUITC</name>
<reference evidence="4" key="2">
    <citation type="submission" date="2012-11" db="EMBL/GenBank/DDBJ databases">
        <authorList>
            <person name="Kuo A."/>
            <person name="Curtis B.A."/>
            <person name="Tanifuji G."/>
            <person name="Burki F."/>
            <person name="Gruber A."/>
            <person name="Irimia M."/>
            <person name="Maruyama S."/>
            <person name="Arias M.C."/>
            <person name="Ball S.G."/>
            <person name="Gile G.H."/>
            <person name="Hirakawa Y."/>
            <person name="Hopkins J.F."/>
            <person name="Rensing S.A."/>
            <person name="Schmutz J."/>
            <person name="Symeonidi A."/>
            <person name="Elias M."/>
            <person name="Eveleigh R.J."/>
            <person name="Herman E.K."/>
            <person name="Klute M.J."/>
            <person name="Nakayama T."/>
            <person name="Obornik M."/>
            <person name="Reyes-Prieto A."/>
            <person name="Armbrust E.V."/>
            <person name="Aves S.J."/>
            <person name="Beiko R.G."/>
            <person name="Coutinho P."/>
            <person name="Dacks J.B."/>
            <person name="Durnford D.G."/>
            <person name="Fast N.M."/>
            <person name="Green B.R."/>
            <person name="Grisdale C."/>
            <person name="Hempe F."/>
            <person name="Henrissat B."/>
            <person name="Hoppner M.P."/>
            <person name="Ishida K.-I."/>
            <person name="Kim E."/>
            <person name="Koreny L."/>
            <person name="Kroth P.G."/>
            <person name="Liu Y."/>
            <person name="Malik S.-B."/>
            <person name="Maier U.G."/>
            <person name="McRose D."/>
            <person name="Mock T."/>
            <person name="Neilson J.A."/>
            <person name="Onodera N.T."/>
            <person name="Poole A.M."/>
            <person name="Pritham E.J."/>
            <person name="Richards T.A."/>
            <person name="Rocap G."/>
            <person name="Roy S.W."/>
            <person name="Sarai C."/>
            <person name="Schaack S."/>
            <person name="Shirato S."/>
            <person name="Slamovits C.H."/>
            <person name="Spencer D.F."/>
            <person name="Suzuki S."/>
            <person name="Worden A.Z."/>
            <person name="Zauner S."/>
            <person name="Barry K."/>
            <person name="Bell C."/>
            <person name="Bharti A.K."/>
            <person name="Crow J.A."/>
            <person name="Grimwood J."/>
            <person name="Kramer R."/>
            <person name="Lindquist E."/>
            <person name="Lucas S."/>
            <person name="Salamov A."/>
            <person name="McFadden G.I."/>
            <person name="Lane C.E."/>
            <person name="Keeling P.J."/>
            <person name="Gray M.W."/>
            <person name="Grigoriev I.V."/>
            <person name="Archibald J.M."/>
        </authorList>
    </citation>
    <scope>NUCLEOTIDE SEQUENCE</scope>
    <source>
        <strain evidence="4">CCMP2712</strain>
    </source>
</reference>
<keyword evidence="1" id="KW-0812">Transmembrane</keyword>
<dbReference type="PANTHER" id="PTHR10153">
    <property type="entry name" value="SMALL CONDUCTANCE CALCIUM-ACTIVATED POTASSIUM CHANNEL"/>
    <property type="match status" value="1"/>
</dbReference>
<evidence type="ECO:0000313" key="3">
    <source>
        <dbReference type="EnsemblProtists" id="EKX50605"/>
    </source>
</evidence>
<dbReference type="GO" id="GO:0016020">
    <property type="term" value="C:membrane"/>
    <property type="evidence" value="ECO:0007669"/>
    <property type="project" value="InterPro"/>
</dbReference>
<organism evidence="2">
    <name type="scientific">Guillardia theta (strain CCMP2712)</name>
    <name type="common">Cryptophyte</name>
    <dbReference type="NCBI Taxonomy" id="905079"/>
    <lineage>
        <taxon>Eukaryota</taxon>
        <taxon>Cryptophyceae</taxon>
        <taxon>Pyrenomonadales</taxon>
        <taxon>Geminigeraceae</taxon>
        <taxon>Guillardia</taxon>
    </lineage>
</organism>
<proteinExistence type="predicted"/>
<dbReference type="HOGENOM" id="CLU_460388_0_0_1"/>
<dbReference type="KEGG" id="gtt:GUITHDRAFT_135232"/>
<feature type="transmembrane region" description="Helical" evidence="1">
    <location>
        <begin position="128"/>
        <end position="147"/>
    </location>
</feature>
<dbReference type="AlphaFoldDB" id="L1JQY4"/>
<evidence type="ECO:0008006" key="5">
    <source>
        <dbReference type="Google" id="ProtNLM"/>
    </source>
</evidence>
<sequence length="593" mass="68478">MSVWGLICCSFKRQRLRENYTFWSQKQRDLAIAEIHARQFRIQVTSLKGCDLSMTWSQVYASIVAVISVLTAVLVSEMCGVGSPDTEDLKTWSEAVKNHTILLQYKEDGGFAFTSSQPCTASANTPKLICSLLAAVSIMLLLAYYQLEGRLDHLIGSNWRAERKTMSSYLKSIFGWTTESKRFQFLTNCYIFQVGFFTRDFRTESLLCGICFIKLYHIFRLYRLFTFRQQYNKGIIISSKILGVDLTRNEIPNSAKFTMKFAIMKLPGITALLFFVMYICVVSYLLRLAEAPFQKDLYINIWNPMTFGVGYGDSTPITLLGRTIISFAIAYSILYLSTVTAIFCDAGLLIFPGGGCLVLTVVMWSVEFNNKEKRIFLKMEEEQWEFENAKAAAIVIQRLWRGQDPKVKAKAFMLQRSKYRKWRERMYGEKCYNYLRSGEHSHDAQDEELRKTSSRLDEIESMARLREESAQKLQRVAHYLQFMQTAVGKCHQAHSKTFQQDFESRTESQRWFVDILTADEQKLIRHIMTVHQEVLADGSSNELQEEKLKLLVDVLSLRAFHASVELIHAVRPRLERLEGRAVEGSRKNLARIR</sequence>
<feature type="transmembrane region" description="Helical" evidence="1">
    <location>
        <begin position="56"/>
        <end position="75"/>
    </location>
</feature>
<reference evidence="2 4" key="1">
    <citation type="journal article" date="2012" name="Nature">
        <title>Algal genomes reveal evolutionary mosaicism and the fate of nucleomorphs.</title>
        <authorList>
            <consortium name="DOE Joint Genome Institute"/>
            <person name="Curtis B.A."/>
            <person name="Tanifuji G."/>
            <person name="Burki F."/>
            <person name="Gruber A."/>
            <person name="Irimia M."/>
            <person name="Maruyama S."/>
            <person name="Arias M.C."/>
            <person name="Ball S.G."/>
            <person name="Gile G.H."/>
            <person name="Hirakawa Y."/>
            <person name="Hopkins J.F."/>
            <person name="Kuo A."/>
            <person name="Rensing S.A."/>
            <person name="Schmutz J."/>
            <person name="Symeonidi A."/>
            <person name="Elias M."/>
            <person name="Eveleigh R.J."/>
            <person name="Herman E.K."/>
            <person name="Klute M.J."/>
            <person name="Nakayama T."/>
            <person name="Obornik M."/>
            <person name="Reyes-Prieto A."/>
            <person name="Armbrust E.V."/>
            <person name="Aves S.J."/>
            <person name="Beiko R.G."/>
            <person name="Coutinho P."/>
            <person name="Dacks J.B."/>
            <person name="Durnford D.G."/>
            <person name="Fast N.M."/>
            <person name="Green B.R."/>
            <person name="Grisdale C.J."/>
            <person name="Hempel F."/>
            <person name="Henrissat B."/>
            <person name="Hoppner M.P."/>
            <person name="Ishida K."/>
            <person name="Kim E."/>
            <person name="Koreny L."/>
            <person name="Kroth P.G."/>
            <person name="Liu Y."/>
            <person name="Malik S.B."/>
            <person name="Maier U.G."/>
            <person name="McRose D."/>
            <person name="Mock T."/>
            <person name="Neilson J.A."/>
            <person name="Onodera N.T."/>
            <person name="Poole A.M."/>
            <person name="Pritham E.J."/>
            <person name="Richards T.A."/>
            <person name="Rocap G."/>
            <person name="Roy S.W."/>
            <person name="Sarai C."/>
            <person name="Schaack S."/>
            <person name="Shirato S."/>
            <person name="Slamovits C.H."/>
            <person name="Spencer D.F."/>
            <person name="Suzuki S."/>
            <person name="Worden A.Z."/>
            <person name="Zauner S."/>
            <person name="Barry K."/>
            <person name="Bell C."/>
            <person name="Bharti A.K."/>
            <person name="Crow J.A."/>
            <person name="Grimwood J."/>
            <person name="Kramer R."/>
            <person name="Lindquist E."/>
            <person name="Lucas S."/>
            <person name="Salamov A."/>
            <person name="McFadden G.I."/>
            <person name="Lane C.E."/>
            <person name="Keeling P.J."/>
            <person name="Gray M.W."/>
            <person name="Grigoriev I.V."/>
            <person name="Archibald J.M."/>
        </authorList>
    </citation>
    <scope>NUCLEOTIDE SEQUENCE</scope>
    <source>
        <strain evidence="2 4">CCMP2712</strain>
    </source>
</reference>
<feature type="transmembrane region" description="Helical" evidence="1">
    <location>
        <begin position="266"/>
        <end position="286"/>
    </location>
</feature>
<feature type="transmembrane region" description="Helical" evidence="1">
    <location>
        <begin position="349"/>
        <end position="369"/>
    </location>
</feature>
<reference evidence="3" key="3">
    <citation type="submission" date="2015-06" db="UniProtKB">
        <authorList>
            <consortium name="EnsemblProtists"/>
        </authorList>
    </citation>
    <scope>IDENTIFICATION</scope>
</reference>
<evidence type="ECO:0000313" key="4">
    <source>
        <dbReference type="Proteomes" id="UP000011087"/>
    </source>
</evidence>
<dbReference type="EMBL" id="JH992978">
    <property type="protein sequence ID" value="EKX50605.1"/>
    <property type="molecule type" value="Genomic_DNA"/>
</dbReference>
<dbReference type="PaxDb" id="55529-EKX50605"/>
<dbReference type="Proteomes" id="UP000011087">
    <property type="component" value="Unassembled WGS sequence"/>
</dbReference>
<gene>
    <name evidence="2" type="ORF">GUITHDRAFT_135232</name>
</gene>
<accession>L1JQY4</accession>
<dbReference type="SUPFAM" id="SSF81324">
    <property type="entry name" value="Voltage-gated potassium channels"/>
    <property type="match status" value="1"/>
</dbReference>
<protein>
    <recommendedName>
        <fullName evidence="5">Potassium channel domain-containing protein</fullName>
    </recommendedName>
</protein>
<evidence type="ECO:0000313" key="2">
    <source>
        <dbReference type="EMBL" id="EKX50605.1"/>
    </source>
</evidence>
<dbReference type="Gene3D" id="1.10.287.70">
    <property type="match status" value="1"/>
</dbReference>
<dbReference type="InterPro" id="IPR015449">
    <property type="entry name" value="K_chnl_Ca-activ_SK"/>
</dbReference>
<dbReference type="EnsemblProtists" id="EKX50605">
    <property type="protein sequence ID" value="EKX50605"/>
    <property type="gene ID" value="GUITHDRAFT_135232"/>
</dbReference>